<evidence type="ECO:0000313" key="3">
    <source>
        <dbReference type="EMBL" id="MFA9478589.1"/>
    </source>
</evidence>
<evidence type="ECO:0000256" key="2">
    <source>
        <dbReference type="SAM" id="MobiDB-lite"/>
    </source>
</evidence>
<accession>A0ABV4U6Y2</accession>
<dbReference type="InterPro" id="IPR011050">
    <property type="entry name" value="Pectin_lyase_fold/virulence"/>
</dbReference>
<dbReference type="RefSeq" id="WP_425345515.1">
    <property type="nucleotide sequence ID" value="NZ_JBGUBD010000005.1"/>
</dbReference>
<keyword evidence="4" id="KW-1185">Reference proteome</keyword>
<dbReference type="InterPro" id="IPR013425">
    <property type="entry name" value="Autotrns_rpt"/>
</dbReference>
<dbReference type="Proteomes" id="UP001575105">
    <property type="component" value="Unassembled WGS sequence"/>
</dbReference>
<feature type="region of interest" description="Disordered" evidence="2">
    <location>
        <begin position="37"/>
        <end position="57"/>
    </location>
</feature>
<reference evidence="3 4" key="1">
    <citation type="submission" date="2024-08" db="EMBL/GenBank/DDBJ databases">
        <title>Whole-genome sequencing of halo(alkali)philic microorganisms from hypersaline lakes.</title>
        <authorList>
            <person name="Sorokin D.Y."/>
            <person name="Merkel A.Y."/>
            <person name="Messina E."/>
            <person name="Yakimov M."/>
        </authorList>
    </citation>
    <scope>NUCLEOTIDE SEQUENCE [LARGE SCALE GENOMIC DNA]</scope>
    <source>
        <strain evidence="3 4">AB-hyl4</strain>
    </source>
</reference>
<protein>
    <submittedName>
        <fullName evidence="3">PEP-CTERM sorting domain-containing protein</fullName>
    </submittedName>
</protein>
<dbReference type="SUPFAM" id="SSF51126">
    <property type="entry name" value="Pectin lyase-like"/>
    <property type="match status" value="1"/>
</dbReference>
<sequence>MEATRTNTLRMTSWLFAAMLATGGVVDVAQGQQRTWNGGGETNLWSDDDNWSENPGNPYTGGDGAIWELGSSDAQLDTEMDQAYNIERIQFYNYDFTINSADDNILSLRGAGNGQTLLVGTGGVNAVPVSATINVPVHLTARATASSTDPFKIFDVRPGSELIFNDEITSNAFNIRRAGPGSITFNASSPDMANIYDIANGDTYLGSETALGSATIRHTSGNNIRILSNTGSAMSLSNNMELGGGGAITFTQAGGPDMTLTGDISLLGGTKAFGVSDGTTLTIDGVISGDGGLSKNVAGDMVLTADNTFTGGTFIANGRLINHGSLVSDVSVVGGSAVLTGAGAIGGLQMGGGVVSPGSDTTVATLNASGDSSFLAGSGRYRVNLADAASSAGLGWDLINITGLLEILAGDEPGDVFTIELLGDGANFDNTDYGQLFTIASASEGIDGFDAAMFAVNTDNFGVDLNGGSFVVQMDGNDLNLAFIPEPGSLALLGGAAGLMLLRRRERSFVAG</sequence>
<dbReference type="InterPro" id="IPR013424">
    <property type="entry name" value="Ice-binding_C"/>
</dbReference>
<name>A0ABV4U6Y2_9BACT</name>
<evidence type="ECO:0000313" key="4">
    <source>
        <dbReference type="Proteomes" id="UP001575105"/>
    </source>
</evidence>
<keyword evidence="1" id="KW-0732">Signal</keyword>
<dbReference type="NCBIfam" id="TIGR02601">
    <property type="entry name" value="autotrns_rpt"/>
    <property type="match status" value="1"/>
</dbReference>
<organism evidence="3 4">
    <name type="scientific">Natronomicrosphaera hydrolytica</name>
    <dbReference type="NCBI Taxonomy" id="3242702"/>
    <lineage>
        <taxon>Bacteria</taxon>
        <taxon>Pseudomonadati</taxon>
        <taxon>Planctomycetota</taxon>
        <taxon>Phycisphaerae</taxon>
        <taxon>Phycisphaerales</taxon>
        <taxon>Phycisphaeraceae</taxon>
        <taxon>Natronomicrosphaera</taxon>
    </lineage>
</organism>
<evidence type="ECO:0000256" key="1">
    <source>
        <dbReference type="ARBA" id="ARBA00022729"/>
    </source>
</evidence>
<dbReference type="EMBL" id="JBGUBD010000005">
    <property type="protein sequence ID" value="MFA9478589.1"/>
    <property type="molecule type" value="Genomic_DNA"/>
</dbReference>
<proteinExistence type="predicted"/>
<comment type="caution">
    <text evidence="3">The sequence shown here is derived from an EMBL/GenBank/DDBJ whole genome shotgun (WGS) entry which is preliminary data.</text>
</comment>
<dbReference type="NCBIfam" id="TIGR02595">
    <property type="entry name" value="PEP_CTERM"/>
    <property type="match status" value="1"/>
</dbReference>
<gene>
    <name evidence="3" type="ORF">ACERK3_09805</name>
</gene>